<organism evidence="1 2">
    <name type="scientific">Cupriavidus gilardii J11</name>
    <dbReference type="NCBI Taxonomy" id="936133"/>
    <lineage>
        <taxon>Bacteria</taxon>
        <taxon>Pseudomonadati</taxon>
        <taxon>Pseudomonadota</taxon>
        <taxon>Betaproteobacteria</taxon>
        <taxon>Burkholderiales</taxon>
        <taxon>Burkholderiaceae</taxon>
        <taxon>Cupriavidus</taxon>
    </lineage>
</organism>
<gene>
    <name evidence="1" type="ORF">L602_002700000560</name>
</gene>
<dbReference type="Proteomes" id="UP000318141">
    <property type="component" value="Unassembled WGS sequence"/>
</dbReference>
<comment type="caution">
    <text evidence="1">The sequence shown here is derived from an EMBL/GenBank/DDBJ whole genome shotgun (WGS) entry which is preliminary data.</text>
</comment>
<dbReference type="OrthoDB" id="6469765at2"/>
<protein>
    <submittedName>
        <fullName evidence="1">Uncharacterized protein</fullName>
    </submittedName>
</protein>
<accession>A0A562BIE6</accession>
<evidence type="ECO:0000313" key="2">
    <source>
        <dbReference type="Proteomes" id="UP000318141"/>
    </source>
</evidence>
<dbReference type="AlphaFoldDB" id="A0A562BIE6"/>
<sequence>MDIGTLRNLEKLFRLMDVKPITIEPRVEIHEGEFQMFVEIRDSRVMLSTMRPVDPFVADSGLRSLLTRWSPACMAGVPLRVFRVDDCLFVSGAMPTGSGAELWYRTIRAQRRLLEACVREES</sequence>
<reference evidence="1 2" key="1">
    <citation type="submission" date="2019-07" db="EMBL/GenBank/DDBJ databases">
        <title>Genome sequencing of lignin-degrading bacterial isolates.</title>
        <authorList>
            <person name="Gladden J."/>
        </authorList>
    </citation>
    <scope>NUCLEOTIDE SEQUENCE [LARGE SCALE GENOMIC DNA]</scope>
    <source>
        <strain evidence="1 2">J11</strain>
    </source>
</reference>
<name>A0A562BIE6_9BURK</name>
<keyword evidence="2" id="KW-1185">Reference proteome</keyword>
<evidence type="ECO:0000313" key="1">
    <source>
        <dbReference type="EMBL" id="TWG84964.1"/>
    </source>
</evidence>
<dbReference type="EMBL" id="VLJN01000020">
    <property type="protein sequence ID" value="TWG84964.1"/>
    <property type="molecule type" value="Genomic_DNA"/>
</dbReference>
<proteinExistence type="predicted"/>